<organism evidence="9">
    <name type="scientific">Proteinivorax hydrogeniformans</name>
    <dbReference type="NCBI Taxonomy" id="1826727"/>
    <lineage>
        <taxon>Bacteria</taxon>
        <taxon>Bacillati</taxon>
        <taxon>Bacillota</taxon>
        <taxon>Clostridia</taxon>
        <taxon>Eubacteriales</taxon>
        <taxon>Proteinivoracaceae</taxon>
        <taxon>Proteinivorax</taxon>
    </lineage>
</organism>
<feature type="transmembrane region" description="Helical" evidence="7">
    <location>
        <begin position="212"/>
        <end position="234"/>
    </location>
</feature>
<dbReference type="PANTHER" id="PTHR10010">
    <property type="entry name" value="SOLUTE CARRIER FAMILY 34 SODIUM PHOSPHATE , MEMBER 2-RELATED"/>
    <property type="match status" value="1"/>
</dbReference>
<evidence type="ECO:0000256" key="5">
    <source>
        <dbReference type="ARBA" id="ARBA00023136"/>
    </source>
</evidence>
<dbReference type="InterPro" id="IPR026022">
    <property type="entry name" value="PhoU_dom"/>
</dbReference>
<dbReference type="Gene3D" id="1.20.58.220">
    <property type="entry name" value="Phosphate transport system protein phou homolog 2, domain 2"/>
    <property type="match status" value="1"/>
</dbReference>
<keyword evidence="4 7" id="KW-1133">Transmembrane helix</keyword>
<feature type="transmembrane region" description="Helical" evidence="7">
    <location>
        <begin position="175"/>
        <end position="200"/>
    </location>
</feature>
<feature type="transmembrane region" description="Helical" evidence="7">
    <location>
        <begin position="102"/>
        <end position="125"/>
    </location>
</feature>
<feature type="transmembrane region" description="Helical" evidence="7">
    <location>
        <begin position="47"/>
        <end position="74"/>
    </location>
</feature>
<evidence type="ECO:0000256" key="7">
    <source>
        <dbReference type="SAM" id="Phobius"/>
    </source>
</evidence>
<dbReference type="AlphaFoldDB" id="A0AAU8HT27"/>
<dbReference type="InterPro" id="IPR003841">
    <property type="entry name" value="Na/Pi_transpt"/>
</dbReference>
<evidence type="ECO:0000259" key="8">
    <source>
        <dbReference type="Pfam" id="PF01895"/>
    </source>
</evidence>
<dbReference type="RefSeq" id="WP_353893176.1">
    <property type="nucleotide sequence ID" value="NZ_CP159485.1"/>
</dbReference>
<evidence type="ECO:0000256" key="1">
    <source>
        <dbReference type="ARBA" id="ARBA00004651"/>
    </source>
</evidence>
<dbReference type="GO" id="GO:0005436">
    <property type="term" value="F:sodium:phosphate symporter activity"/>
    <property type="evidence" value="ECO:0007669"/>
    <property type="project" value="InterPro"/>
</dbReference>
<accession>A0AAU8HT27</accession>
<reference evidence="9" key="2">
    <citation type="submission" date="2024-06" db="EMBL/GenBank/DDBJ databases">
        <authorList>
            <person name="Petrova K.O."/>
            <person name="Toshchakov S.V."/>
            <person name="Boltjanskaja Y.V."/>
            <person name="Kevbrin V.V."/>
        </authorList>
    </citation>
    <scope>NUCLEOTIDE SEQUENCE</scope>
    <source>
        <strain evidence="9">Z-710</strain>
    </source>
</reference>
<dbReference type="InterPro" id="IPR038078">
    <property type="entry name" value="PhoU-like_sf"/>
</dbReference>
<protein>
    <submittedName>
        <fullName evidence="9">Na/Pi cotransporter family protein</fullName>
    </submittedName>
</protein>
<keyword evidence="3 7" id="KW-0812">Transmembrane</keyword>
<keyword evidence="5 7" id="KW-0472">Membrane</keyword>
<feature type="transmembrane region" description="Helical" evidence="7">
    <location>
        <begin position="6"/>
        <end position="27"/>
    </location>
</feature>
<evidence type="ECO:0000256" key="4">
    <source>
        <dbReference type="ARBA" id="ARBA00022989"/>
    </source>
</evidence>
<dbReference type="GO" id="GO:0005886">
    <property type="term" value="C:plasma membrane"/>
    <property type="evidence" value="ECO:0007669"/>
    <property type="project" value="UniProtKB-SubCell"/>
</dbReference>
<dbReference type="InterPro" id="IPR004633">
    <property type="entry name" value="NaPi_cotrn-rel/YqeW-like"/>
</dbReference>
<feature type="coiled-coil region" evidence="6">
    <location>
        <begin position="363"/>
        <end position="390"/>
    </location>
</feature>
<proteinExistence type="predicted"/>
<feature type="transmembrane region" description="Helical" evidence="7">
    <location>
        <begin position="246"/>
        <end position="267"/>
    </location>
</feature>
<evidence type="ECO:0000256" key="3">
    <source>
        <dbReference type="ARBA" id="ARBA00022692"/>
    </source>
</evidence>
<dbReference type="NCBIfam" id="NF037997">
    <property type="entry name" value="Na_Pi_symport"/>
    <property type="match status" value="1"/>
</dbReference>
<name>A0AAU8HT27_9FIRM</name>
<evidence type="ECO:0000313" key="9">
    <source>
        <dbReference type="EMBL" id="XCI28624.1"/>
    </source>
</evidence>
<keyword evidence="2" id="KW-1003">Cell membrane</keyword>
<reference evidence="9" key="1">
    <citation type="journal article" date="2018" name="Antonie Van Leeuwenhoek">
        <title>Proteinivorax hydrogeniformans sp. nov., an anaerobic, haloalkaliphilic bacterium fermenting proteinaceous compounds with high hydrogen production.</title>
        <authorList>
            <person name="Boltyanskaya Y."/>
            <person name="Detkova E."/>
            <person name="Pimenov N."/>
            <person name="Kevbrin V."/>
        </authorList>
    </citation>
    <scope>NUCLEOTIDE SEQUENCE</scope>
    <source>
        <strain evidence="9">Z-710</strain>
    </source>
</reference>
<dbReference type="GO" id="GO:0044341">
    <property type="term" value="P:sodium-dependent phosphate transport"/>
    <property type="evidence" value="ECO:0007669"/>
    <property type="project" value="InterPro"/>
</dbReference>
<feature type="transmembrane region" description="Helical" evidence="7">
    <location>
        <begin position="279"/>
        <end position="301"/>
    </location>
</feature>
<evidence type="ECO:0000256" key="6">
    <source>
        <dbReference type="SAM" id="Coils"/>
    </source>
</evidence>
<feature type="transmembrane region" description="Helical" evidence="7">
    <location>
        <begin position="137"/>
        <end position="155"/>
    </location>
</feature>
<dbReference type="SUPFAM" id="SSF109755">
    <property type="entry name" value="PhoU-like"/>
    <property type="match status" value="1"/>
</dbReference>
<dbReference type="Pfam" id="PF01895">
    <property type="entry name" value="PhoU"/>
    <property type="match status" value="2"/>
</dbReference>
<dbReference type="EMBL" id="CP159485">
    <property type="protein sequence ID" value="XCI28624.1"/>
    <property type="molecule type" value="Genomic_DNA"/>
</dbReference>
<dbReference type="NCBIfam" id="TIGR00704">
    <property type="entry name" value="NaPi_cotrn_rel"/>
    <property type="match status" value="1"/>
</dbReference>
<dbReference type="PANTHER" id="PTHR10010:SF46">
    <property type="entry name" value="SODIUM-DEPENDENT PHOSPHATE TRANSPORT PROTEIN 2B"/>
    <property type="match status" value="1"/>
</dbReference>
<dbReference type="Pfam" id="PF02690">
    <property type="entry name" value="Na_Pi_cotrans"/>
    <property type="match status" value="2"/>
</dbReference>
<gene>
    <name evidence="9" type="ORF">PRVXH_002589</name>
</gene>
<comment type="subcellular location">
    <subcellularLocation>
        <location evidence="1">Cell membrane</location>
        <topology evidence="1">Multi-pass membrane protein</topology>
    </subcellularLocation>
</comment>
<keyword evidence="6" id="KW-0175">Coiled coil</keyword>
<evidence type="ECO:0000256" key="2">
    <source>
        <dbReference type="ARBA" id="ARBA00022475"/>
    </source>
</evidence>
<feature type="domain" description="PhoU" evidence="8">
    <location>
        <begin position="446"/>
        <end position="531"/>
    </location>
</feature>
<feature type="domain" description="PhoU" evidence="8">
    <location>
        <begin position="341"/>
        <end position="426"/>
    </location>
</feature>
<sequence length="535" mass="58885">MSMETFFGAIGGLGLFILGMQLMSEGLQRSAGNKLRKILEIMTGNRFLATFTGAFLTVLVQSSSTTTVMVVGFVNAGLMNLTQAVGTIFGANVGTTVTAQLISFQAIDVFALPMIAVGVVMHYFVKKRIYRHLGKGVLGFGILLLGMNIMSDSLRVLENYPPFLEMLKVLGQNPILGMLVGALFTLAVQSSSASTSVIISMTLAGVLELDSALALILGTNIGTCVTAMLAAIGANLTARRAAVSHVIFNLIGALIFLLILPWFTIFIESNWDTVARQTAMAHTIFNIVNTLLFLPFVNWFVILITRIVPGEELIIERGIKYIDRRLFKTPSLALGAGEKEVARMGEIAGTMLEDSLNILFKNKKDYLKDVQQREEVVDELEQEIATYLSELSNKGLSGVDAKRLTMLLHAINDIERIGDHAENVADLCVHKIEDDLPFSEQAREELKSMSKKVSEITDKAMKAFKENDHDLAREVIKDDDGIDDLEKELRDRHIQRINKGKCYPMSGVVYLDMLSNMERIGDHATNIAQVVLGEF</sequence>